<dbReference type="AlphaFoldDB" id="A0A914RBF1"/>
<accession>A0A914RBF1</accession>
<dbReference type="Proteomes" id="UP000887564">
    <property type="component" value="Unplaced"/>
</dbReference>
<evidence type="ECO:0000313" key="3">
    <source>
        <dbReference type="WBParaSite" id="PEQ_0000400101-mRNA-1"/>
    </source>
</evidence>
<protein>
    <submittedName>
        <fullName evidence="3">Uncharacterized protein</fullName>
    </submittedName>
</protein>
<evidence type="ECO:0000256" key="1">
    <source>
        <dbReference type="SAM" id="MobiDB-lite"/>
    </source>
</evidence>
<feature type="compositionally biased region" description="Polar residues" evidence="1">
    <location>
        <begin position="32"/>
        <end position="41"/>
    </location>
</feature>
<dbReference type="WBParaSite" id="PEQ_0000400101-mRNA-1">
    <property type="protein sequence ID" value="PEQ_0000400101-mRNA-1"/>
    <property type="gene ID" value="PEQ_0000400101"/>
</dbReference>
<keyword evidence="2" id="KW-1185">Reference proteome</keyword>
<organism evidence="2 3">
    <name type="scientific">Parascaris equorum</name>
    <name type="common">Equine roundworm</name>
    <dbReference type="NCBI Taxonomy" id="6256"/>
    <lineage>
        <taxon>Eukaryota</taxon>
        <taxon>Metazoa</taxon>
        <taxon>Ecdysozoa</taxon>
        <taxon>Nematoda</taxon>
        <taxon>Chromadorea</taxon>
        <taxon>Rhabditida</taxon>
        <taxon>Spirurina</taxon>
        <taxon>Ascaridomorpha</taxon>
        <taxon>Ascaridoidea</taxon>
        <taxon>Ascarididae</taxon>
        <taxon>Parascaris</taxon>
    </lineage>
</organism>
<feature type="compositionally biased region" description="Basic and acidic residues" evidence="1">
    <location>
        <begin position="1"/>
        <end position="24"/>
    </location>
</feature>
<proteinExistence type="predicted"/>
<feature type="region of interest" description="Disordered" evidence="1">
    <location>
        <begin position="1"/>
        <end position="75"/>
    </location>
</feature>
<reference evidence="3" key="1">
    <citation type="submission" date="2022-11" db="UniProtKB">
        <authorList>
            <consortium name="WormBaseParasite"/>
        </authorList>
    </citation>
    <scope>IDENTIFICATION</scope>
</reference>
<evidence type="ECO:0000313" key="2">
    <source>
        <dbReference type="Proteomes" id="UP000887564"/>
    </source>
</evidence>
<feature type="compositionally biased region" description="Basic residues" evidence="1">
    <location>
        <begin position="43"/>
        <end position="52"/>
    </location>
</feature>
<sequence>MEEKTKSVISNREEIVRERAERAKRTPRSAAPTRNATGSAQRSRPHPRKTPRKTPDTGAFTNEVEHSMSDSPPVP</sequence>
<name>A0A914RBF1_PAREQ</name>